<dbReference type="Proteomes" id="UP000295124">
    <property type="component" value="Unassembled WGS sequence"/>
</dbReference>
<dbReference type="InterPro" id="IPR041079">
    <property type="entry name" value="Neuraminidase-like"/>
</dbReference>
<accession>A0A4R4ZW39</accession>
<keyword evidence="1" id="KW-0843">Virulence</keyword>
<dbReference type="InterPro" id="IPR046839">
    <property type="entry name" value="ABC_toxin_N"/>
</dbReference>
<reference evidence="4 5" key="1">
    <citation type="submission" date="2019-03" db="EMBL/GenBank/DDBJ databases">
        <title>Draft genome sequences of novel Actinobacteria.</title>
        <authorList>
            <person name="Sahin N."/>
            <person name="Ay H."/>
            <person name="Saygin H."/>
        </authorList>
    </citation>
    <scope>NUCLEOTIDE SEQUENCE [LARGE SCALE GENOMIC DNA]</scope>
    <source>
        <strain evidence="4 5">JCM 13523</strain>
    </source>
</reference>
<evidence type="ECO:0000256" key="2">
    <source>
        <dbReference type="SAM" id="Coils"/>
    </source>
</evidence>
<gene>
    <name evidence="4" type="ORF">E1263_00460</name>
</gene>
<dbReference type="InterPro" id="IPR000595">
    <property type="entry name" value="cNMP-bd_dom"/>
</dbReference>
<organism evidence="4 5">
    <name type="scientific">Kribbella antibiotica</name>
    <dbReference type="NCBI Taxonomy" id="190195"/>
    <lineage>
        <taxon>Bacteria</taxon>
        <taxon>Bacillati</taxon>
        <taxon>Actinomycetota</taxon>
        <taxon>Actinomycetes</taxon>
        <taxon>Propionibacteriales</taxon>
        <taxon>Kribbellaceae</taxon>
        <taxon>Kribbella</taxon>
    </lineage>
</organism>
<dbReference type="InterPro" id="IPR018003">
    <property type="entry name" value="Insecticidal_toxin/plasmid_vir"/>
</dbReference>
<feature type="coiled-coil region" evidence="2">
    <location>
        <begin position="2615"/>
        <end position="2663"/>
    </location>
</feature>
<dbReference type="RefSeq" id="WP_132164080.1">
    <property type="nucleotide sequence ID" value="NZ_SMKX01000001.1"/>
</dbReference>
<dbReference type="InterPro" id="IPR040840">
    <property type="entry name" value="TcA_TcB_BD"/>
</dbReference>
<dbReference type="OrthoDB" id="9781691at2"/>
<protein>
    <recommendedName>
        <fullName evidence="3">Cyclic nucleotide-binding domain-containing protein</fullName>
    </recommendedName>
</protein>
<dbReference type="Pfam" id="PF18276">
    <property type="entry name" value="TcA_TcB_BD"/>
    <property type="match status" value="1"/>
</dbReference>
<evidence type="ECO:0000256" key="1">
    <source>
        <dbReference type="ARBA" id="ARBA00023026"/>
    </source>
</evidence>
<dbReference type="EMBL" id="SMKX01000001">
    <property type="protein sequence ID" value="TDD63458.1"/>
    <property type="molecule type" value="Genomic_DNA"/>
</dbReference>
<dbReference type="Pfam" id="PF03538">
    <property type="entry name" value="VRP1"/>
    <property type="match status" value="1"/>
</dbReference>
<name>A0A4R4ZW39_9ACTN</name>
<keyword evidence="5" id="KW-1185">Reference proteome</keyword>
<dbReference type="Pfam" id="PF20220">
    <property type="entry name" value="ABC_toxin_N"/>
    <property type="match status" value="1"/>
</dbReference>
<evidence type="ECO:0000313" key="5">
    <source>
        <dbReference type="Proteomes" id="UP000295124"/>
    </source>
</evidence>
<comment type="caution">
    <text evidence="4">The sequence shown here is derived from an EMBL/GenBank/DDBJ whole genome shotgun (WGS) entry which is preliminary data.</text>
</comment>
<sequence>MPGSTLQTVLTGSVTTPDGSTVAGIEVTAALRLLRSETPLGTATTDAQGDFRLEYPHPPAPADIIVRARRDGKVVAEATAQDTDDEPVLLLQIPGTPRSEYQVLLDDVTSLLDGAGVDELTESGEQRDFSYLARGTGTDALHVAYLALAHRHATATDLPSEPFYGLLRQGFGPDLSSLAKQPLESLQGGLAAAIDADTIAPLDDIDQFVDQLRTQEITAAVQASSPSPLMAVFAVAVPDVDIRERIYRTFLTGGGEVRFWARLRRDDQTAPYADRLRLALRLGALTGNNAALVGELLRRFDKGDLSDPDQLAGLDDAWPALIATAGGVPEAAAKALDTTGHDGTADSAYQDAIRSSVEFAYPTATLAQRLPGESPAALFLAATPAFDVLTTPVNANTVPDPDARAELAVIQRVHRLAPRFAAVQALRENGFDSALAIARTDRAAFTERLGSVLDAAEAERVHARATQVHGLATNLVADFRTAGQFDVPWLPKLESATAQIPDWEELFGSADYCACPSCRNIYSEAAYLVDLLRYLERLWVEPSLTTAAVPYVGRVAAALYARREDLVDIELTCDNTNLAVPYVDLVNEILESAVVPEAPIPATDRQTTGDQTRLRLRPQHVNPKAYDKLRTAVYPFDLPFDLWREQVNTFLQQLGVTRSTLLTVLGPDATSPTLLVDERLGLPPVAARIVAGEPLAPVRRLAEYYGYPAATADATLLSELSVVRGLLDRTQMRYADLAALLETRFVNPGRAVTIVAVDPKIPYDTNNLRLQGTDLGLVDRVHRFVRLQRALGWSTAQLDRTILAANNAGRLDRVTLRSIAAVRKLASRLELPVDDVLCFYRTIDTYPYPSEEGLGEYNQLFLDPVVVPENVPNPFVLNADRTEIAVPRSLRDPVVTAALLGVLQVTDVELADLTVSRRAVTPNRILNLRNLSALVRTVRLARAVGLSVPELLRLMELYGLGGPFSLAPLARGESEPAAGAPVTPSTGGALPVFPAGAETEVSGGAAITAPSMVDDAVQPPTDALVASTEQFLDAVEAIRATGLSVPDVDAVLADVVAPDGGAVPDDRSMAATLSTLRLALQAVYRQTAQTTDEKGDLTRKELAQLGWDAGLVQQAVSTLLGTVTYAADLTTLASGIVFPAGFPILYSPETGRLTFTGPMSPEQLKVLQALSVDAAYRAALATLYRAPRTFVATRMKALRVQVYSAPLASLAAEFPMPKSLSGRVYYDTTEHTLCCRGYLSEEESDALLAASQDPAFQKAVRGLQTVQEAPVARDNMLFTAEEAERLFATGGPADRFHLVLTKIGPYLRQWLSETTVKQQLGQAAGLLPATADLLLGTWMRTPTSASAVQDFLTADFVGSDPAVALTAQSFPAPFATLGLLHRVALLLDRLRVTPAEVPFVYGSAAAAGWLDPNTLPTRPVVGASPLFGRFVRLLQLIRLRDGIPGAARTLMPVFASALNSNAATGQVVDELAARTGWNRADVQRVATDLGLVTALDFADERALRAVNDAMKVVRKLGVAAERVAAWRTGTLTPDAAQTAWQAAKSRYPSEDWATVAAPLQDRIRERQRGALVDFLIANPFRAADGAPEWTDANGLHDYFLLDVEMGPLQQTTRIAQAVYSVQLFVQRCLLNLEPQVPYLAAGPRAEWEWMKQYRLWEANQKVFLYPENYFSPSLRAGKSSFFTELEGELMQQEVTAEVAESTFRNYLEKLDTVARLTPCGTYTDTATNTLYVFARTQTDPRAYYWRKRVNESVWTTWERIDLDIDSDTLLPTVWQGRLYLFWATFSEEASAASVTLPTASKPIEPVKSYYKIQLSWSQHFNGRWQPKKIAKQAAYTLPLYPFAGPLKRSSFDAAAAREYVFRLRHQGNGDLHIYFTYNKKINGVFVYPGPPLKDIPFTGTAVGRFAVSQQSESVEVRRLILYPDSPSAELYENATVMMPPPNTFTNNNEFVENPSWIGTSYPLLLPRADTPAETPTFLTALGATPGAQPYRLLYPHQYQTDWQSYYMFFTDGTRSYLIKPHVTYWSWPSAAAVEPAVRSMLATGPVDHHQEVFDSELEQLSATSSTLGAATINALIIGSHDVIIAYHPSVTTLVTDLNQGGVNKVLSRWSQIYRENDDFQGRYAPNPKAEEDLSQACVVTTPFPKEDVDFTLGTAYADYNWELFFHIPLLLAEKLAANQRFAEAQRWFHFIFDPTNSDGFDSPQRFWQTKPFFETTGENYYKQRIELILDSLGKADPAATAAVNAWLANPFQPDVVARLRTTAYQKAVVMKYLDNLIAWGDQLFRQDTLETINAASQLYILAAELLGRRPDEVTENTLVPQSYRKLQLTPDSLENAVVQAEHLVTADDRSLAPTIAPGLTPKALTYFRIPRNDKLVGYWDTVADRLFKIRNSQNIDGVQRAAALFGPPIDPNLLVRATAAGLDINTILDDITAPLPHHRFAVMINKAKELANEVKSFGAALLAALEKRDAEALARLSATHELSVLKATRNIRVRQVSEQRQALEAVNRQRTSVEEKHNYYAGRKRTNEREDAFERLTTEALDQQEVSRTFNMIASVVSALPDIKVGSPTTTGWTWGSSNVIAGLRGIAEALATGAAMKHSRAQLSSTLGSWDQRFEDWQFQAKQAQLELNQIQSQIAAAEFRLDAAELELGQQDRLIANATEQDEFLRGKFTNKELYDWMTGQLATVYFQGYQLAYDVAKRAERSFRHELGVEDSDFIRFGYWDGLHKGLLAGERLTADINRMDAAYLEADSREFELSKRISLAQIDPKALVALKENGRCYVSLPEALFDLDTPGHYMRRIKTLSISVPCVAGPYTPVNLTATLLRSSVRVDPRVTDPDSYPRKKPDTRFRDFAGPIQSIVTSTGQDDSGLFEARLNDERFLPFEGTGVISEWQLSLPDEFRQFDYESITDVVLHVRYTARDGGDALAGPATQKLRKGLTDWVRAGGGKGLCRTFSARREFGDQWSRFLSSTGTSGTVQFTIAKDRFAQLFRGERFSVVKPELVLVLSHELVPDGSRRYVDLYPDDALGVQARTGTGLSATGSLVTDPNLAGLPRATLSGLTAPVGGKDDEWTVTVSLDGVTGDLRTEGGGLNPAAFLDLLLVCPFTLREPASE</sequence>
<evidence type="ECO:0000259" key="3">
    <source>
        <dbReference type="PROSITE" id="PS50042"/>
    </source>
</evidence>
<evidence type="ECO:0000313" key="4">
    <source>
        <dbReference type="EMBL" id="TDD63458.1"/>
    </source>
</evidence>
<feature type="domain" description="Cyclic nucleotide-binding" evidence="3">
    <location>
        <begin position="372"/>
        <end position="450"/>
    </location>
</feature>
<proteinExistence type="predicted"/>
<dbReference type="Pfam" id="PF18413">
    <property type="entry name" value="Neuraminidase"/>
    <property type="match status" value="1"/>
</dbReference>
<dbReference type="PROSITE" id="PS50042">
    <property type="entry name" value="CNMP_BINDING_3"/>
    <property type="match status" value="1"/>
</dbReference>
<keyword evidence="2" id="KW-0175">Coiled coil</keyword>